<keyword evidence="3" id="KW-1185">Reference proteome</keyword>
<dbReference type="RefSeq" id="WP_353568954.1">
    <property type="nucleotide sequence ID" value="NZ_BAABRI010000041.1"/>
</dbReference>
<gene>
    <name evidence="2" type="ORF">Hsar01_04092</name>
</gene>
<name>A0ABP9UTT1_9BACT</name>
<dbReference type="Pfam" id="PF13469">
    <property type="entry name" value="Sulfotransfer_3"/>
    <property type="match status" value="1"/>
</dbReference>
<dbReference type="InterPro" id="IPR026634">
    <property type="entry name" value="TPST-like"/>
</dbReference>
<evidence type="ECO:0000256" key="1">
    <source>
        <dbReference type="ARBA" id="ARBA00022679"/>
    </source>
</evidence>
<dbReference type="Proteomes" id="UP001476282">
    <property type="component" value="Unassembled WGS sequence"/>
</dbReference>
<organism evidence="2 3">
    <name type="scientific">Haloferula sargassicola</name>
    <dbReference type="NCBI Taxonomy" id="490096"/>
    <lineage>
        <taxon>Bacteria</taxon>
        <taxon>Pseudomonadati</taxon>
        <taxon>Verrucomicrobiota</taxon>
        <taxon>Verrucomicrobiia</taxon>
        <taxon>Verrucomicrobiales</taxon>
        <taxon>Verrucomicrobiaceae</taxon>
        <taxon>Haloferula</taxon>
    </lineage>
</organism>
<dbReference type="PANTHER" id="PTHR12788:SF10">
    <property type="entry name" value="PROTEIN-TYROSINE SULFOTRANSFERASE"/>
    <property type="match status" value="1"/>
</dbReference>
<dbReference type="SUPFAM" id="SSF52540">
    <property type="entry name" value="P-loop containing nucleoside triphosphate hydrolases"/>
    <property type="match status" value="1"/>
</dbReference>
<evidence type="ECO:0000313" key="2">
    <source>
        <dbReference type="EMBL" id="GAA5484842.1"/>
    </source>
</evidence>
<protein>
    <recommendedName>
        <fullName evidence="4">Sulfotransferase family protein</fullName>
    </recommendedName>
</protein>
<proteinExistence type="predicted"/>
<dbReference type="Gene3D" id="3.40.50.300">
    <property type="entry name" value="P-loop containing nucleotide triphosphate hydrolases"/>
    <property type="match status" value="1"/>
</dbReference>
<reference evidence="2 3" key="1">
    <citation type="submission" date="2024-02" db="EMBL/GenBank/DDBJ databases">
        <title>Haloferula sargassicola NBRC 104335.</title>
        <authorList>
            <person name="Ichikawa N."/>
            <person name="Katano-Makiyama Y."/>
            <person name="Hidaka K."/>
        </authorList>
    </citation>
    <scope>NUCLEOTIDE SEQUENCE [LARGE SCALE GENOMIC DNA]</scope>
    <source>
        <strain evidence="2 3">NBRC 104335</strain>
    </source>
</reference>
<accession>A0ABP9UTT1</accession>
<dbReference type="InterPro" id="IPR027417">
    <property type="entry name" value="P-loop_NTPase"/>
</dbReference>
<sequence length="507" mass="58317">MSVHDNQKLTRFLQQIDAAFVDKDLSRVEEQFRKIASAIKPSPEISLTRTKVALVKGDFSNATSIIDEALRSMPGTMRRNFATRAGSLFEKCYRRELAEPYYRLAWREGGLEEGLSLVGYLAGIRKGDEAAAIAELLRSQHPDDPRVLLLWCKLHRDDSQCLFRLESLMHSNVRHVQILAHYEMARHKENLGDFRASLAHLREAKSRMSFGKASLLERRRFVRKRWMDLVNEVTPSMINAWREESLESLQNCNRLAFLIGHPRSGTTLIEQILDSSDCLDSVEESEIFTWMSFIPSVSQLVKKGWLLDGLVDVSGPSLTRARRAYTNTMAKYLGAKSSNILLDKNPSYSILLLAIYRFFPEAAFVAMIRDPRDVVISCYFQPFHPVNEVTSTYLDIGETVKEYCEVMTCLQKGKDLLGEAVYELKYEDLVSDPSIETQKLFDFLRLGWSPSVLDFHTRTKSKIVRSPTADAVTEPLHARAKQRWKNYIHMLREEFEPLEPFLEKWGY</sequence>
<keyword evidence="1" id="KW-0808">Transferase</keyword>
<comment type="caution">
    <text evidence="2">The sequence shown here is derived from an EMBL/GenBank/DDBJ whole genome shotgun (WGS) entry which is preliminary data.</text>
</comment>
<dbReference type="PANTHER" id="PTHR12788">
    <property type="entry name" value="PROTEIN-TYROSINE SULFOTRANSFERASE 2"/>
    <property type="match status" value="1"/>
</dbReference>
<evidence type="ECO:0008006" key="4">
    <source>
        <dbReference type="Google" id="ProtNLM"/>
    </source>
</evidence>
<dbReference type="EMBL" id="BAABRI010000041">
    <property type="protein sequence ID" value="GAA5484842.1"/>
    <property type="molecule type" value="Genomic_DNA"/>
</dbReference>
<evidence type="ECO:0000313" key="3">
    <source>
        <dbReference type="Proteomes" id="UP001476282"/>
    </source>
</evidence>